<reference evidence="2 3" key="1">
    <citation type="submission" date="2019-07" db="EMBL/GenBank/DDBJ databases">
        <authorList>
            <person name="Jastrzebski P J."/>
            <person name="Paukszto L."/>
            <person name="Jastrzebski P J."/>
        </authorList>
    </citation>
    <scope>NUCLEOTIDE SEQUENCE [LARGE SCALE GENOMIC DNA]</scope>
    <source>
        <strain evidence="2 3">WMS-il1</strain>
    </source>
</reference>
<feature type="region of interest" description="Disordered" evidence="1">
    <location>
        <begin position="48"/>
        <end position="77"/>
    </location>
</feature>
<sequence>MVGPTISQFCLHWPFLFLQSSRPIKACIRLYPYACPHPVSIINSLHQTHTTQTPRDPSSFNASSITQSFSSNPLFFP</sequence>
<accession>A0A564Z1K7</accession>
<evidence type="ECO:0000313" key="3">
    <source>
        <dbReference type="Proteomes" id="UP000321570"/>
    </source>
</evidence>
<name>A0A564Z1K7_HYMDI</name>
<dbReference type="Proteomes" id="UP000321570">
    <property type="component" value="Unassembled WGS sequence"/>
</dbReference>
<protein>
    <submittedName>
        <fullName evidence="2">Uncharacterized protein</fullName>
    </submittedName>
</protein>
<dbReference type="AlphaFoldDB" id="A0A564Z1K7"/>
<evidence type="ECO:0000256" key="1">
    <source>
        <dbReference type="SAM" id="MobiDB-lite"/>
    </source>
</evidence>
<dbReference type="EMBL" id="CABIJS010000555">
    <property type="protein sequence ID" value="VUZ53401.1"/>
    <property type="molecule type" value="Genomic_DNA"/>
</dbReference>
<proteinExistence type="predicted"/>
<gene>
    <name evidence="2" type="ORF">WMSIL1_LOCUS11763</name>
</gene>
<keyword evidence="3" id="KW-1185">Reference proteome</keyword>
<organism evidence="2 3">
    <name type="scientific">Hymenolepis diminuta</name>
    <name type="common">Rat tapeworm</name>
    <dbReference type="NCBI Taxonomy" id="6216"/>
    <lineage>
        <taxon>Eukaryota</taxon>
        <taxon>Metazoa</taxon>
        <taxon>Spiralia</taxon>
        <taxon>Lophotrochozoa</taxon>
        <taxon>Platyhelminthes</taxon>
        <taxon>Cestoda</taxon>
        <taxon>Eucestoda</taxon>
        <taxon>Cyclophyllidea</taxon>
        <taxon>Hymenolepididae</taxon>
        <taxon>Hymenolepis</taxon>
    </lineage>
</organism>
<evidence type="ECO:0000313" key="2">
    <source>
        <dbReference type="EMBL" id="VUZ53401.1"/>
    </source>
</evidence>